<evidence type="ECO:0000256" key="2">
    <source>
        <dbReference type="ARBA" id="ARBA00022840"/>
    </source>
</evidence>
<accession>A0A9W6H1Z1</accession>
<dbReference type="Gene3D" id="3.40.50.300">
    <property type="entry name" value="P-loop containing nucleotide triphosphate hydrolases"/>
    <property type="match status" value="1"/>
</dbReference>
<organism evidence="3 4">
    <name type="scientific">Microbacterium barkeri</name>
    <dbReference type="NCBI Taxonomy" id="33917"/>
    <lineage>
        <taxon>Bacteria</taxon>
        <taxon>Bacillati</taxon>
        <taxon>Actinomycetota</taxon>
        <taxon>Actinomycetes</taxon>
        <taxon>Micrococcales</taxon>
        <taxon>Microbacteriaceae</taxon>
        <taxon>Microbacterium</taxon>
    </lineage>
</organism>
<keyword evidence="1" id="KW-0547">Nucleotide-binding</keyword>
<proteinExistence type="predicted"/>
<dbReference type="GO" id="GO:0005524">
    <property type="term" value="F:ATP binding"/>
    <property type="evidence" value="ECO:0007669"/>
    <property type="project" value="UniProtKB-KW"/>
</dbReference>
<evidence type="ECO:0000313" key="4">
    <source>
        <dbReference type="Proteomes" id="UP001142462"/>
    </source>
</evidence>
<comment type="caution">
    <text evidence="3">The sequence shown here is derived from an EMBL/GenBank/DDBJ whole genome shotgun (WGS) entry which is preliminary data.</text>
</comment>
<name>A0A9W6H1Z1_9MICO</name>
<dbReference type="GO" id="GO:0051782">
    <property type="term" value="P:negative regulation of cell division"/>
    <property type="evidence" value="ECO:0007669"/>
    <property type="project" value="TreeGrafter"/>
</dbReference>
<dbReference type="InterPro" id="IPR027417">
    <property type="entry name" value="P-loop_NTPase"/>
</dbReference>
<dbReference type="GO" id="GO:0016887">
    <property type="term" value="F:ATP hydrolysis activity"/>
    <property type="evidence" value="ECO:0007669"/>
    <property type="project" value="TreeGrafter"/>
</dbReference>
<dbReference type="EMBL" id="BSEJ01000004">
    <property type="protein sequence ID" value="GLJ61082.1"/>
    <property type="molecule type" value="Genomic_DNA"/>
</dbReference>
<dbReference type="GO" id="GO:0005829">
    <property type="term" value="C:cytosol"/>
    <property type="evidence" value="ECO:0007669"/>
    <property type="project" value="TreeGrafter"/>
</dbReference>
<reference evidence="3" key="1">
    <citation type="journal article" date="2014" name="Int. J. Syst. Evol. Microbiol.">
        <title>Complete genome sequence of Corynebacterium casei LMG S-19264T (=DSM 44701T), isolated from a smear-ripened cheese.</title>
        <authorList>
            <consortium name="US DOE Joint Genome Institute (JGI-PGF)"/>
            <person name="Walter F."/>
            <person name="Albersmeier A."/>
            <person name="Kalinowski J."/>
            <person name="Ruckert C."/>
        </authorList>
    </citation>
    <scope>NUCLEOTIDE SEQUENCE</scope>
    <source>
        <strain evidence="3">VKM Ac-1020</strain>
    </source>
</reference>
<sequence>MNVVVALDEPRGSALAEALEDEGLSVIATWPSETIARSLGDPTAEVWDVLRSAEALVLPASRAALTHGVVGACDRHGVRIVALGERAGEARLARAFGLADPLPLAVEGWRLAEAIRSGSLAVRAVGGERGRVVAVWGAHGAPGRTTVAIELAVETARTRGHVALVDADTHAPAVAIALGLADEGPGFAAACRQAELGGLDAAELTRLSLPVGGADGIVDVLPGLNRAARWPELSERRVASALEACRGWADVTVVDTAASLEADEEIMSDLDGPRRNAATLAALSSADVVVAVAAADPIGIARFLRGYAELRAIVGATPVVVAVNRLRTGPLGIDARGQVRRTLERFGGVDDVSFLPLDPRAADAALLAARPVGEVMPRSALAQAVRRLVARVDGRRGDEEAALIPLGRERGRRIARPARRARGRGEDGVRSA</sequence>
<evidence type="ECO:0000313" key="3">
    <source>
        <dbReference type="EMBL" id="GLJ61082.1"/>
    </source>
</evidence>
<dbReference type="Proteomes" id="UP001142462">
    <property type="component" value="Unassembled WGS sequence"/>
</dbReference>
<dbReference type="PANTHER" id="PTHR43384">
    <property type="entry name" value="SEPTUM SITE-DETERMINING PROTEIN MIND HOMOLOG, CHLOROPLASTIC-RELATED"/>
    <property type="match status" value="1"/>
</dbReference>
<evidence type="ECO:0000256" key="1">
    <source>
        <dbReference type="ARBA" id="ARBA00022741"/>
    </source>
</evidence>
<reference evidence="3" key="2">
    <citation type="submission" date="2023-01" db="EMBL/GenBank/DDBJ databases">
        <authorList>
            <person name="Sun Q."/>
            <person name="Evtushenko L."/>
        </authorList>
    </citation>
    <scope>NUCLEOTIDE SEQUENCE</scope>
    <source>
        <strain evidence="3">VKM Ac-1020</strain>
    </source>
</reference>
<protein>
    <recommendedName>
        <fullName evidence="5">MinD-like ATPase involved in chromosome partitioning or flagellar assembly</fullName>
    </recommendedName>
</protein>
<evidence type="ECO:0008006" key="5">
    <source>
        <dbReference type="Google" id="ProtNLM"/>
    </source>
</evidence>
<dbReference type="GO" id="GO:0009898">
    <property type="term" value="C:cytoplasmic side of plasma membrane"/>
    <property type="evidence" value="ECO:0007669"/>
    <property type="project" value="TreeGrafter"/>
</dbReference>
<keyword evidence="4" id="KW-1185">Reference proteome</keyword>
<dbReference type="InterPro" id="IPR050625">
    <property type="entry name" value="ParA/MinD_ATPase"/>
</dbReference>
<dbReference type="SUPFAM" id="SSF52540">
    <property type="entry name" value="P-loop containing nucleoside triphosphate hydrolases"/>
    <property type="match status" value="1"/>
</dbReference>
<dbReference type="PANTHER" id="PTHR43384:SF6">
    <property type="entry name" value="SEPTUM SITE-DETERMINING PROTEIN MIND HOMOLOG, CHLOROPLASTIC"/>
    <property type="match status" value="1"/>
</dbReference>
<dbReference type="AlphaFoldDB" id="A0A9W6H1Z1"/>
<dbReference type="RefSeq" id="WP_271172790.1">
    <property type="nucleotide sequence ID" value="NZ_BSEJ01000004.1"/>
</dbReference>
<keyword evidence="2" id="KW-0067">ATP-binding</keyword>
<gene>
    <name evidence="3" type="ORF">GCM10017576_12110</name>
</gene>